<keyword evidence="4" id="KW-0418">Kinase</keyword>
<keyword evidence="5 6" id="KW-0067">ATP-binding</keyword>
<evidence type="ECO:0000256" key="2">
    <source>
        <dbReference type="ARBA" id="ARBA00022679"/>
    </source>
</evidence>
<protein>
    <recommendedName>
        <fullName evidence="8">Protein kinase domain-containing protein</fullName>
    </recommendedName>
</protein>
<dbReference type="PANTHER" id="PTHR24342:SF14">
    <property type="entry name" value="DEATH-ASSOCIATED PROTEIN KINASE DAPK-1"/>
    <property type="match status" value="1"/>
</dbReference>
<accession>A0AAD9KQU6</accession>
<comment type="caution">
    <text evidence="9">The sequence shown here is derived from an EMBL/GenBank/DDBJ whole genome shotgun (WGS) entry which is preliminary data.</text>
</comment>
<sequence>MEFKQETFEDDYEAGDQIGSGQFAVVRKCRHRESGVEYAAKFIRKRRTKASRRGVPPEGIQREVAVLMHLNHSNIVKLHDVYENKTDVIVVLELVSGGELFLYLAEREKVSEAEAVVFLRQILEGVCEMHEKNIAHLDLKPENLMLLDSNSTRLKIIDFGLSRKFVSGEEVKEMMGTPEFVESEPLFMIASIILGYSQRKLNKWRLADIPTSASRISSLSLLIDAGRRH</sequence>
<evidence type="ECO:0000259" key="8">
    <source>
        <dbReference type="PROSITE" id="PS50011"/>
    </source>
</evidence>
<keyword evidence="2" id="KW-0808">Transferase</keyword>
<dbReference type="SUPFAM" id="SSF56112">
    <property type="entry name" value="Protein kinase-like (PK-like)"/>
    <property type="match status" value="1"/>
</dbReference>
<evidence type="ECO:0000313" key="9">
    <source>
        <dbReference type="EMBL" id="KAK2175664.1"/>
    </source>
</evidence>
<dbReference type="FunFam" id="3.30.200.20:FF:000110">
    <property type="entry name" value="Death-associated kinase 3, isoform CRA_a"/>
    <property type="match status" value="1"/>
</dbReference>
<evidence type="ECO:0000256" key="3">
    <source>
        <dbReference type="ARBA" id="ARBA00022741"/>
    </source>
</evidence>
<dbReference type="GO" id="GO:0035556">
    <property type="term" value="P:intracellular signal transduction"/>
    <property type="evidence" value="ECO:0007669"/>
    <property type="project" value="TreeGrafter"/>
</dbReference>
<feature type="domain" description="Protein kinase" evidence="8">
    <location>
        <begin position="12"/>
        <end position="229"/>
    </location>
</feature>
<comment type="similarity">
    <text evidence="7">Belongs to the protein kinase superfamily.</text>
</comment>
<evidence type="ECO:0000256" key="6">
    <source>
        <dbReference type="PROSITE-ProRule" id="PRU10141"/>
    </source>
</evidence>
<dbReference type="InterPro" id="IPR008271">
    <property type="entry name" value="Ser/Thr_kinase_AS"/>
</dbReference>
<feature type="binding site" evidence="6">
    <location>
        <position position="45"/>
    </location>
    <ligand>
        <name>ATP</name>
        <dbReference type="ChEBI" id="CHEBI:30616"/>
    </ligand>
</feature>
<dbReference type="GO" id="GO:0004674">
    <property type="term" value="F:protein serine/threonine kinase activity"/>
    <property type="evidence" value="ECO:0007669"/>
    <property type="project" value="UniProtKB-KW"/>
</dbReference>
<evidence type="ECO:0000256" key="7">
    <source>
        <dbReference type="RuleBase" id="RU000304"/>
    </source>
</evidence>
<dbReference type="EMBL" id="JAODUO010000715">
    <property type="protein sequence ID" value="KAK2175664.1"/>
    <property type="molecule type" value="Genomic_DNA"/>
</dbReference>
<evidence type="ECO:0000256" key="1">
    <source>
        <dbReference type="ARBA" id="ARBA00022527"/>
    </source>
</evidence>
<name>A0AAD9KQU6_RIDPI</name>
<keyword evidence="10" id="KW-1185">Reference proteome</keyword>
<dbReference type="Pfam" id="PF00069">
    <property type="entry name" value="Pkinase"/>
    <property type="match status" value="1"/>
</dbReference>
<dbReference type="PROSITE" id="PS50011">
    <property type="entry name" value="PROTEIN_KINASE_DOM"/>
    <property type="match status" value="1"/>
</dbReference>
<dbReference type="GO" id="GO:0043065">
    <property type="term" value="P:positive regulation of apoptotic process"/>
    <property type="evidence" value="ECO:0007669"/>
    <property type="project" value="TreeGrafter"/>
</dbReference>
<dbReference type="Gene3D" id="3.30.200.20">
    <property type="entry name" value="Phosphorylase Kinase, domain 1"/>
    <property type="match status" value="1"/>
</dbReference>
<dbReference type="Proteomes" id="UP001209878">
    <property type="component" value="Unassembled WGS sequence"/>
</dbReference>
<reference evidence="9" key="1">
    <citation type="journal article" date="2023" name="Mol. Biol. Evol.">
        <title>Third-Generation Sequencing Reveals the Adaptive Role of the Epigenome in Three Deep-Sea Polychaetes.</title>
        <authorList>
            <person name="Perez M."/>
            <person name="Aroh O."/>
            <person name="Sun Y."/>
            <person name="Lan Y."/>
            <person name="Juniper S.K."/>
            <person name="Young C.R."/>
            <person name="Angers B."/>
            <person name="Qian P.Y."/>
        </authorList>
    </citation>
    <scope>NUCLEOTIDE SEQUENCE</scope>
    <source>
        <strain evidence="9">R07B-5</strain>
    </source>
</reference>
<dbReference type="AlphaFoldDB" id="A0AAD9KQU6"/>
<dbReference type="PROSITE" id="PS00107">
    <property type="entry name" value="PROTEIN_KINASE_ATP"/>
    <property type="match status" value="1"/>
</dbReference>
<evidence type="ECO:0000256" key="5">
    <source>
        <dbReference type="ARBA" id="ARBA00022840"/>
    </source>
</evidence>
<evidence type="ECO:0000256" key="4">
    <source>
        <dbReference type="ARBA" id="ARBA00022777"/>
    </source>
</evidence>
<dbReference type="GO" id="GO:0005634">
    <property type="term" value="C:nucleus"/>
    <property type="evidence" value="ECO:0007669"/>
    <property type="project" value="TreeGrafter"/>
</dbReference>
<dbReference type="SMART" id="SM00220">
    <property type="entry name" value="S_TKc"/>
    <property type="match status" value="1"/>
</dbReference>
<dbReference type="InterPro" id="IPR011009">
    <property type="entry name" value="Kinase-like_dom_sf"/>
</dbReference>
<gene>
    <name evidence="9" type="ORF">NP493_714g01060</name>
</gene>
<dbReference type="PROSITE" id="PS00108">
    <property type="entry name" value="PROTEIN_KINASE_ST"/>
    <property type="match status" value="1"/>
</dbReference>
<dbReference type="GO" id="GO:0005524">
    <property type="term" value="F:ATP binding"/>
    <property type="evidence" value="ECO:0007669"/>
    <property type="project" value="UniProtKB-UniRule"/>
</dbReference>
<organism evidence="9 10">
    <name type="scientific">Ridgeia piscesae</name>
    <name type="common">Tubeworm</name>
    <dbReference type="NCBI Taxonomy" id="27915"/>
    <lineage>
        <taxon>Eukaryota</taxon>
        <taxon>Metazoa</taxon>
        <taxon>Spiralia</taxon>
        <taxon>Lophotrochozoa</taxon>
        <taxon>Annelida</taxon>
        <taxon>Polychaeta</taxon>
        <taxon>Sedentaria</taxon>
        <taxon>Canalipalpata</taxon>
        <taxon>Sabellida</taxon>
        <taxon>Siboglinidae</taxon>
        <taxon>Ridgeia</taxon>
    </lineage>
</organism>
<keyword evidence="3 6" id="KW-0547">Nucleotide-binding</keyword>
<keyword evidence="1 7" id="KW-0723">Serine/threonine-protein kinase</keyword>
<dbReference type="InterPro" id="IPR017441">
    <property type="entry name" value="Protein_kinase_ATP_BS"/>
</dbReference>
<dbReference type="PANTHER" id="PTHR24342">
    <property type="entry name" value="SERINE/THREONINE-PROTEIN KINASE 17"/>
    <property type="match status" value="1"/>
</dbReference>
<dbReference type="Gene3D" id="1.10.510.10">
    <property type="entry name" value="Transferase(Phosphotransferase) domain 1"/>
    <property type="match status" value="1"/>
</dbReference>
<dbReference type="InterPro" id="IPR000719">
    <property type="entry name" value="Prot_kinase_dom"/>
</dbReference>
<proteinExistence type="inferred from homology"/>
<evidence type="ECO:0000313" key="10">
    <source>
        <dbReference type="Proteomes" id="UP001209878"/>
    </source>
</evidence>